<proteinExistence type="inferred from homology"/>
<dbReference type="GO" id="GO:0005694">
    <property type="term" value="C:chromosome"/>
    <property type="evidence" value="ECO:0007669"/>
    <property type="project" value="TreeGrafter"/>
</dbReference>
<dbReference type="GO" id="GO:0000724">
    <property type="term" value="P:double-strand break repair via homologous recombination"/>
    <property type="evidence" value="ECO:0007669"/>
    <property type="project" value="TreeGrafter"/>
</dbReference>
<dbReference type="SUPFAM" id="SSF52540">
    <property type="entry name" value="P-loop containing nucleoside triphosphate hydrolases"/>
    <property type="match status" value="1"/>
</dbReference>
<evidence type="ECO:0000313" key="11">
    <source>
        <dbReference type="Proteomes" id="UP001163046"/>
    </source>
</evidence>
<comment type="similarity">
    <text evidence="1">Belongs to the helicase family. RecQ subfamily.</text>
</comment>
<evidence type="ECO:0000256" key="5">
    <source>
        <dbReference type="ARBA" id="ARBA00034617"/>
    </source>
</evidence>
<dbReference type="Proteomes" id="UP001163046">
    <property type="component" value="Unassembled WGS sequence"/>
</dbReference>
<dbReference type="PANTHER" id="PTHR13710">
    <property type="entry name" value="DNA HELICASE RECQ FAMILY MEMBER"/>
    <property type="match status" value="1"/>
</dbReference>
<feature type="signal peptide" evidence="8">
    <location>
        <begin position="1"/>
        <end position="22"/>
    </location>
</feature>
<evidence type="ECO:0000256" key="1">
    <source>
        <dbReference type="ARBA" id="ARBA00005446"/>
    </source>
</evidence>
<dbReference type="AlphaFoldDB" id="A0A9X0D5W2"/>
<dbReference type="GO" id="GO:0005634">
    <property type="term" value="C:nucleus"/>
    <property type="evidence" value="ECO:0007669"/>
    <property type="project" value="TreeGrafter"/>
</dbReference>
<dbReference type="EC" id="5.6.2.4" evidence="6"/>
<evidence type="ECO:0000256" key="6">
    <source>
        <dbReference type="ARBA" id="ARBA00034808"/>
    </source>
</evidence>
<evidence type="ECO:0000256" key="7">
    <source>
        <dbReference type="ARBA" id="ARBA00044542"/>
    </source>
</evidence>
<evidence type="ECO:0000256" key="8">
    <source>
        <dbReference type="SAM" id="SignalP"/>
    </source>
</evidence>
<organism evidence="10 11">
    <name type="scientific">Desmophyllum pertusum</name>
    <dbReference type="NCBI Taxonomy" id="174260"/>
    <lineage>
        <taxon>Eukaryota</taxon>
        <taxon>Metazoa</taxon>
        <taxon>Cnidaria</taxon>
        <taxon>Anthozoa</taxon>
        <taxon>Hexacorallia</taxon>
        <taxon>Scleractinia</taxon>
        <taxon>Caryophylliina</taxon>
        <taxon>Caryophylliidae</taxon>
        <taxon>Desmophyllum</taxon>
    </lineage>
</organism>
<dbReference type="InterPro" id="IPR001650">
    <property type="entry name" value="Helicase_C-like"/>
</dbReference>
<dbReference type="PROSITE" id="PS51194">
    <property type="entry name" value="HELICASE_CTER"/>
    <property type="match status" value="1"/>
</dbReference>
<dbReference type="GO" id="GO:0043138">
    <property type="term" value="F:3'-5' DNA helicase activity"/>
    <property type="evidence" value="ECO:0007669"/>
    <property type="project" value="UniProtKB-EC"/>
</dbReference>
<evidence type="ECO:0000259" key="9">
    <source>
        <dbReference type="PROSITE" id="PS51194"/>
    </source>
</evidence>
<feature type="chain" id="PRO_5040790023" description="DNA 3'-5' helicase" evidence="8">
    <location>
        <begin position="23"/>
        <end position="214"/>
    </location>
</feature>
<gene>
    <name evidence="10" type="ORF">OS493_012342</name>
</gene>
<dbReference type="Gene3D" id="3.40.50.300">
    <property type="entry name" value="P-loop containing nucleotide triphosphate hydrolases"/>
    <property type="match status" value="1"/>
</dbReference>
<keyword evidence="11" id="KW-1185">Reference proteome</keyword>
<protein>
    <recommendedName>
        <fullName evidence="6">DNA 3'-5' helicase</fullName>
        <ecNumber evidence="6">5.6.2.4</ecNumber>
    </recommendedName>
    <alternativeName>
        <fullName evidence="7">DNA 3'-5' helicase BLM</fullName>
    </alternativeName>
</protein>
<reference evidence="10" key="1">
    <citation type="submission" date="2023-01" db="EMBL/GenBank/DDBJ databases">
        <title>Genome assembly of the deep-sea coral Lophelia pertusa.</title>
        <authorList>
            <person name="Herrera S."/>
            <person name="Cordes E."/>
        </authorList>
    </citation>
    <scope>NUCLEOTIDE SEQUENCE</scope>
    <source>
        <strain evidence="10">USNM1676648</strain>
        <tissue evidence="10">Polyp</tissue>
    </source>
</reference>
<evidence type="ECO:0000313" key="10">
    <source>
        <dbReference type="EMBL" id="KAJ7386009.1"/>
    </source>
</evidence>
<keyword evidence="2" id="KW-0238">DNA-binding</keyword>
<dbReference type="EMBL" id="MU825878">
    <property type="protein sequence ID" value="KAJ7386009.1"/>
    <property type="molecule type" value="Genomic_DNA"/>
</dbReference>
<dbReference type="InterPro" id="IPR027417">
    <property type="entry name" value="P-loop_NTPase"/>
</dbReference>
<keyword evidence="4" id="KW-0539">Nucleus</keyword>
<comment type="caution">
    <text evidence="10">The sequence shown here is derived from an EMBL/GenBank/DDBJ whole genome shotgun (WGS) entry which is preliminary data.</text>
</comment>
<dbReference type="PANTHER" id="PTHR13710:SF153">
    <property type="entry name" value="RECQ-LIKE DNA HELICASE BLM"/>
    <property type="match status" value="1"/>
</dbReference>
<evidence type="ECO:0000256" key="4">
    <source>
        <dbReference type="ARBA" id="ARBA00023242"/>
    </source>
</evidence>
<evidence type="ECO:0000256" key="2">
    <source>
        <dbReference type="ARBA" id="ARBA00023125"/>
    </source>
</evidence>
<name>A0A9X0D5W2_9CNID</name>
<comment type="catalytic activity">
    <reaction evidence="5">
        <text>Couples ATP hydrolysis with the unwinding of duplex DNA by translocating in the 3'-5' direction.</text>
        <dbReference type="EC" id="5.6.2.4"/>
    </reaction>
</comment>
<dbReference type="Pfam" id="PF00271">
    <property type="entry name" value="Helicase_C"/>
    <property type="match status" value="1"/>
</dbReference>
<keyword evidence="8" id="KW-0732">Signal</keyword>
<accession>A0A9X0D5W2</accession>
<dbReference type="GO" id="GO:0005737">
    <property type="term" value="C:cytoplasm"/>
    <property type="evidence" value="ECO:0007669"/>
    <property type="project" value="TreeGrafter"/>
</dbReference>
<feature type="domain" description="Helicase C-terminal" evidence="9">
    <location>
        <begin position="78"/>
        <end position="214"/>
    </location>
</feature>
<dbReference type="GO" id="GO:0003677">
    <property type="term" value="F:DNA binding"/>
    <property type="evidence" value="ECO:0007669"/>
    <property type="project" value="UniProtKB-KW"/>
</dbReference>
<keyword evidence="3" id="KW-0413">Isomerase</keyword>
<evidence type="ECO:0000256" key="3">
    <source>
        <dbReference type="ARBA" id="ARBA00023235"/>
    </source>
</evidence>
<sequence>MPKYGWRLAWGATFRLLTSTESVLLLESLKLRALEVFHAFTGCDCTSQLCGIDKKTEWQVWEINSQVTPALEHIVNSSLPAAECLLRTIPFTLLGENINENCEKRESKNVVLEMLHLCTPTTNKEHILESFQKEEGYIRILVATIAFGMGIDCKKVYRTIHFDQPRMLNAYMQEREGQAKTELGSTAYVSISRFAVDACRQKNERIHQVQGLYM</sequence>
<dbReference type="GO" id="GO:0009378">
    <property type="term" value="F:four-way junction helicase activity"/>
    <property type="evidence" value="ECO:0007669"/>
    <property type="project" value="TreeGrafter"/>
</dbReference>
<dbReference type="OrthoDB" id="5988705at2759"/>